<accession>A0A9X2M7G3</accession>
<dbReference type="Proteomes" id="UP001140817">
    <property type="component" value="Unassembled WGS sequence"/>
</dbReference>
<name>A0A9X2M7G3_9FIRM</name>
<feature type="transmembrane region" description="Helical" evidence="1">
    <location>
        <begin position="43"/>
        <end position="61"/>
    </location>
</feature>
<keyword evidence="3" id="KW-1185">Reference proteome</keyword>
<dbReference type="AlphaFoldDB" id="A0A9X2M7G3"/>
<evidence type="ECO:0000313" key="2">
    <source>
        <dbReference type="EMBL" id="MCR1821334.1"/>
    </source>
</evidence>
<proteinExistence type="predicted"/>
<dbReference type="RefSeq" id="WP_074079261.1">
    <property type="nucleotide sequence ID" value="NZ_JANKBY010000005.1"/>
</dbReference>
<keyword evidence="1" id="KW-1133">Transmembrane helix</keyword>
<evidence type="ECO:0000313" key="3">
    <source>
        <dbReference type="Proteomes" id="UP001140817"/>
    </source>
</evidence>
<reference evidence="2" key="1">
    <citation type="submission" date="2022-07" db="EMBL/GenBank/DDBJ databases">
        <title>Enhanced cultured diversity of the mouse gut microbiota enables custom-made synthetic communities.</title>
        <authorList>
            <person name="Afrizal A."/>
        </authorList>
    </citation>
    <scope>NUCLEOTIDE SEQUENCE</scope>
    <source>
        <strain evidence="2">DSM 29186</strain>
    </source>
</reference>
<evidence type="ECO:0000256" key="1">
    <source>
        <dbReference type="SAM" id="Phobius"/>
    </source>
</evidence>
<keyword evidence="1" id="KW-0472">Membrane</keyword>
<protein>
    <submittedName>
        <fullName evidence="2">Uncharacterized protein</fullName>
    </submittedName>
</protein>
<organism evidence="2 3">
    <name type="scientific">Terrisporobacter muris</name>
    <dbReference type="NCBI Taxonomy" id="2963284"/>
    <lineage>
        <taxon>Bacteria</taxon>
        <taxon>Bacillati</taxon>
        <taxon>Bacillota</taxon>
        <taxon>Clostridia</taxon>
        <taxon>Peptostreptococcales</taxon>
        <taxon>Peptostreptococcaceae</taxon>
        <taxon>Terrisporobacter</taxon>
    </lineage>
</organism>
<sequence>MKANLAKRSKIDDIEKLGINLKELSKLIQLGYAEGWKNLNNDMTDFVTIIIFFIPFLLLSIF</sequence>
<dbReference type="EMBL" id="JANKBY010000005">
    <property type="protein sequence ID" value="MCR1821334.1"/>
    <property type="molecule type" value="Genomic_DNA"/>
</dbReference>
<gene>
    <name evidence="2" type="ORF">NSA58_00915</name>
</gene>
<keyword evidence="1" id="KW-0812">Transmembrane</keyword>
<comment type="caution">
    <text evidence="2">The sequence shown here is derived from an EMBL/GenBank/DDBJ whole genome shotgun (WGS) entry which is preliminary data.</text>
</comment>